<evidence type="ECO:0000313" key="10">
    <source>
        <dbReference type="Proteomes" id="UP000054558"/>
    </source>
</evidence>
<dbReference type="GO" id="GO:0005524">
    <property type="term" value="F:ATP binding"/>
    <property type="evidence" value="ECO:0007669"/>
    <property type="project" value="UniProtKB-UniRule"/>
</dbReference>
<accession>A0A1Y1IT96</accession>
<sequence length="382" mass="42468">MASTTKDETDSLDLNGEEEDQFEPLVSSTMPGTQLTAKLMRSLTTRMQQLGDSGQERLSLLPIVGERSGWLIEPSDVELGEVLGKGSTATVYKSRWHGLDVAVKVLDPSCFDDLGSLTSFCRELELFSTQRHPHILPFLAGTLDIPHKCYVVTSLMDSTMTMWLHGCSERKSTRQIPLPPMKDRLRVGLEVALALQHLHEQKPMIIHRDLKPSNVFIGGNGHAFLSDFGFARLLRPGDISMTRATGTFMYMAPEVIRSDKYDQRCDVYSFGVLLNEVLCGYPPFIEVRQAPFQIAEAVVKAGIRPFLVKTDADPRVIDLIKMCWTQDPDGRPPMSHVTTTLREILADVHKGKKSRSGKVSDGAGNESRSSVMSRLFKTKSGT</sequence>
<evidence type="ECO:0000256" key="6">
    <source>
        <dbReference type="RuleBase" id="RU000304"/>
    </source>
</evidence>
<dbReference type="Pfam" id="PF00069">
    <property type="entry name" value="Pkinase"/>
    <property type="match status" value="1"/>
</dbReference>
<dbReference type="PANTHER" id="PTHR44329:SF11">
    <property type="entry name" value="OS09G0443600 PROTEIN"/>
    <property type="match status" value="1"/>
</dbReference>
<dbReference type="GO" id="GO:0007165">
    <property type="term" value="P:signal transduction"/>
    <property type="evidence" value="ECO:0000318"/>
    <property type="project" value="GO_Central"/>
</dbReference>
<dbReference type="OMA" id="KINGWFI"/>
<organism evidence="9 10">
    <name type="scientific">Klebsormidium nitens</name>
    <name type="common">Green alga</name>
    <name type="synonym">Ulothrix nitens</name>
    <dbReference type="NCBI Taxonomy" id="105231"/>
    <lineage>
        <taxon>Eukaryota</taxon>
        <taxon>Viridiplantae</taxon>
        <taxon>Streptophyta</taxon>
        <taxon>Klebsormidiophyceae</taxon>
        <taxon>Klebsormidiales</taxon>
        <taxon>Klebsormidiaceae</taxon>
        <taxon>Klebsormidium</taxon>
    </lineage>
</organism>
<dbReference type="PROSITE" id="PS00107">
    <property type="entry name" value="PROTEIN_KINASE_ATP"/>
    <property type="match status" value="1"/>
</dbReference>
<dbReference type="InterPro" id="IPR051681">
    <property type="entry name" value="Ser/Thr_Kinases-Pseudokinases"/>
</dbReference>
<gene>
    <name evidence="9" type="ORF">KFL_009060020</name>
</gene>
<protein>
    <submittedName>
        <fullName evidence="9">Protein kinase superfamily protein</fullName>
    </submittedName>
</protein>
<dbReference type="Gene3D" id="3.30.200.20">
    <property type="entry name" value="Phosphorylase Kinase, domain 1"/>
    <property type="match status" value="1"/>
</dbReference>
<dbReference type="Gene3D" id="1.10.510.10">
    <property type="entry name" value="Transferase(Phosphotransferase) domain 1"/>
    <property type="match status" value="1"/>
</dbReference>
<dbReference type="OrthoDB" id="10261027at2759"/>
<feature type="region of interest" description="Disordered" evidence="7">
    <location>
        <begin position="1"/>
        <end position="29"/>
    </location>
</feature>
<evidence type="ECO:0000259" key="8">
    <source>
        <dbReference type="PROSITE" id="PS50011"/>
    </source>
</evidence>
<dbReference type="InterPro" id="IPR000719">
    <property type="entry name" value="Prot_kinase_dom"/>
</dbReference>
<dbReference type="AlphaFoldDB" id="A0A1Y1IT96"/>
<dbReference type="InterPro" id="IPR008271">
    <property type="entry name" value="Ser/Thr_kinase_AS"/>
</dbReference>
<keyword evidence="10" id="KW-1185">Reference proteome</keyword>
<feature type="region of interest" description="Disordered" evidence="7">
    <location>
        <begin position="348"/>
        <end position="382"/>
    </location>
</feature>
<dbReference type="STRING" id="105231.A0A1Y1IT96"/>
<evidence type="ECO:0000256" key="3">
    <source>
        <dbReference type="ARBA" id="ARBA00022777"/>
    </source>
</evidence>
<evidence type="ECO:0000313" key="9">
    <source>
        <dbReference type="EMBL" id="GAQ92026.1"/>
    </source>
</evidence>
<proteinExistence type="inferred from homology"/>
<evidence type="ECO:0000256" key="7">
    <source>
        <dbReference type="SAM" id="MobiDB-lite"/>
    </source>
</evidence>
<dbReference type="PROSITE" id="PS50011">
    <property type="entry name" value="PROTEIN_KINASE_DOM"/>
    <property type="match status" value="1"/>
</dbReference>
<comment type="similarity">
    <text evidence="6">Belongs to the protein kinase superfamily.</text>
</comment>
<dbReference type="SMART" id="SM00220">
    <property type="entry name" value="S_TKc"/>
    <property type="match status" value="1"/>
</dbReference>
<reference evidence="9 10" key="1">
    <citation type="journal article" date="2014" name="Nat. Commun.">
        <title>Klebsormidium flaccidum genome reveals primary factors for plant terrestrial adaptation.</title>
        <authorList>
            <person name="Hori K."/>
            <person name="Maruyama F."/>
            <person name="Fujisawa T."/>
            <person name="Togashi T."/>
            <person name="Yamamoto N."/>
            <person name="Seo M."/>
            <person name="Sato S."/>
            <person name="Yamada T."/>
            <person name="Mori H."/>
            <person name="Tajima N."/>
            <person name="Moriyama T."/>
            <person name="Ikeuchi M."/>
            <person name="Watanabe M."/>
            <person name="Wada H."/>
            <person name="Kobayashi K."/>
            <person name="Saito M."/>
            <person name="Masuda T."/>
            <person name="Sasaki-Sekimoto Y."/>
            <person name="Mashiguchi K."/>
            <person name="Awai K."/>
            <person name="Shimojima M."/>
            <person name="Masuda S."/>
            <person name="Iwai M."/>
            <person name="Nobusawa T."/>
            <person name="Narise T."/>
            <person name="Kondo S."/>
            <person name="Saito H."/>
            <person name="Sato R."/>
            <person name="Murakawa M."/>
            <person name="Ihara Y."/>
            <person name="Oshima-Yamada Y."/>
            <person name="Ohtaka K."/>
            <person name="Satoh M."/>
            <person name="Sonobe K."/>
            <person name="Ishii M."/>
            <person name="Ohtani R."/>
            <person name="Kanamori-Sato M."/>
            <person name="Honoki R."/>
            <person name="Miyazaki D."/>
            <person name="Mochizuki H."/>
            <person name="Umetsu J."/>
            <person name="Higashi K."/>
            <person name="Shibata D."/>
            <person name="Kamiya Y."/>
            <person name="Sato N."/>
            <person name="Nakamura Y."/>
            <person name="Tabata S."/>
            <person name="Ida S."/>
            <person name="Kurokawa K."/>
            <person name="Ohta H."/>
        </authorList>
    </citation>
    <scope>NUCLEOTIDE SEQUENCE [LARGE SCALE GENOMIC DNA]</scope>
    <source>
        <strain evidence="9 10">NIES-2285</strain>
    </source>
</reference>
<evidence type="ECO:0000256" key="2">
    <source>
        <dbReference type="ARBA" id="ARBA00022741"/>
    </source>
</evidence>
<feature type="binding site" evidence="5">
    <location>
        <position position="104"/>
    </location>
    <ligand>
        <name>ATP</name>
        <dbReference type="ChEBI" id="CHEBI:30616"/>
    </ligand>
</feature>
<keyword evidence="2 5" id="KW-0547">Nucleotide-binding</keyword>
<evidence type="ECO:0000256" key="1">
    <source>
        <dbReference type="ARBA" id="ARBA00022679"/>
    </source>
</evidence>
<name>A0A1Y1IT96_KLENI</name>
<dbReference type="InterPro" id="IPR011009">
    <property type="entry name" value="Kinase-like_dom_sf"/>
</dbReference>
<dbReference type="PROSITE" id="PS00108">
    <property type="entry name" value="PROTEIN_KINASE_ST"/>
    <property type="match status" value="1"/>
</dbReference>
<keyword evidence="3 9" id="KW-0418">Kinase</keyword>
<keyword evidence="1" id="KW-0808">Transferase</keyword>
<dbReference type="SUPFAM" id="SSF56112">
    <property type="entry name" value="Protein kinase-like (PK-like)"/>
    <property type="match status" value="1"/>
</dbReference>
<dbReference type="GO" id="GO:0004674">
    <property type="term" value="F:protein serine/threonine kinase activity"/>
    <property type="evidence" value="ECO:0000318"/>
    <property type="project" value="GO_Central"/>
</dbReference>
<evidence type="ECO:0000256" key="5">
    <source>
        <dbReference type="PROSITE-ProRule" id="PRU10141"/>
    </source>
</evidence>
<dbReference type="InterPro" id="IPR017441">
    <property type="entry name" value="Protein_kinase_ATP_BS"/>
</dbReference>
<dbReference type="PANTHER" id="PTHR44329">
    <property type="entry name" value="SERINE/THREONINE-PROTEIN KINASE TNNI3K-RELATED"/>
    <property type="match status" value="1"/>
</dbReference>
<dbReference type="EMBL" id="DF237855">
    <property type="protein sequence ID" value="GAQ92026.1"/>
    <property type="molecule type" value="Genomic_DNA"/>
</dbReference>
<dbReference type="Proteomes" id="UP000054558">
    <property type="component" value="Unassembled WGS sequence"/>
</dbReference>
<feature type="domain" description="Protein kinase" evidence="8">
    <location>
        <begin position="77"/>
        <end position="345"/>
    </location>
</feature>
<keyword evidence="4 5" id="KW-0067">ATP-binding</keyword>
<keyword evidence="6" id="KW-0723">Serine/threonine-protein kinase</keyword>
<evidence type="ECO:0000256" key="4">
    <source>
        <dbReference type="ARBA" id="ARBA00022840"/>
    </source>
</evidence>